<dbReference type="Proteomes" id="UP001154282">
    <property type="component" value="Unassembled WGS sequence"/>
</dbReference>
<sequence>MVEFLNTRTCRCMILRVNSTLRLHFRGLVQAKKKQQRRSIWLDQSISWHFYM</sequence>
<organism evidence="1 2">
    <name type="scientific">Linum tenue</name>
    <dbReference type="NCBI Taxonomy" id="586396"/>
    <lineage>
        <taxon>Eukaryota</taxon>
        <taxon>Viridiplantae</taxon>
        <taxon>Streptophyta</taxon>
        <taxon>Embryophyta</taxon>
        <taxon>Tracheophyta</taxon>
        <taxon>Spermatophyta</taxon>
        <taxon>Magnoliopsida</taxon>
        <taxon>eudicotyledons</taxon>
        <taxon>Gunneridae</taxon>
        <taxon>Pentapetalae</taxon>
        <taxon>rosids</taxon>
        <taxon>fabids</taxon>
        <taxon>Malpighiales</taxon>
        <taxon>Linaceae</taxon>
        <taxon>Linum</taxon>
    </lineage>
</organism>
<comment type="caution">
    <text evidence="1">The sequence shown here is derived from an EMBL/GenBank/DDBJ whole genome shotgun (WGS) entry which is preliminary data.</text>
</comment>
<evidence type="ECO:0008006" key="3">
    <source>
        <dbReference type="Google" id="ProtNLM"/>
    </source>
</evidence>
<evidence type="ECO:0000313" key="2">
    <source>
        <dbReference type="Proteomes" id="UP001154282"/>
    </source>
</evidence>
<proteinExistence type="predicted"/>
<gene>
    <name evidence="1" type="ORF">LITE_LOCUS18458</name>
</gene>
<dbReference type="AlphaFoldDB" id="A0AAV0KG61"/>
<keyword evidence="2" id="KW-1185">Reference proteome</keyword>
<accession>A0AAV0KG61</accession>
<reference evidence="1" key="1">
    <citation type="submission" date="2022-08" db="EMBL/GenBank/DDBJ databases">
        <authorList>
            <person name="Gutierrez-Valencia J."/>
        </authorList>
    </citation>
    <scope>NUCLEOTIDE SEQUENCE</scope>
</reference>
<dbReference type="EMBL" id="CAMGYJ010000005">
    <property type="protein sequence ID" value="CAI0420693.1"/>
    <property type="molecule type" value="Genomic_DNA"/>
</dbReference>
<protein>
    <recommendedName>
        <fullName evidence="3">Ribosomal protein S14</fullName>
    </recommendedName>
</protein>
<evidence type="ECO:0000313" key="1">
    <source>
        <dbReference type="EMBL" id="CAI0420693.1"/>
    </source>
</evidence>
<name>A0AAV0KG61_9ROSI</name>